<keyword evidence="11" id="KW-1185">Reference proteome</keyword>
<feature type="active site" description="Acyl-thioester intermediate" evidence="8 9">
    <location>
        <position position="142"/>
    </location>
</feature>
<evidence type="ECO:0000256" key="6">
    <source>
        <dbReference type="ARBA" id="ARBA00051253"/>
    </source>
</evidence>
<dbReference type="HOGENOM" id="CLU_057851_0_1_6"/>
<dbReference type="FunFam" id="3.40.50.880:FF:000004">
    <property type="entry name" value="Homoserine O-succinyltransferase"/>
    <property type="match status" value="1"/>
</dbReference>
<dbReference type="InterPro" id="IPR005697">
    <property type="entry name" value="HST_MetA"/>
</dbReference>
<keyword evidence="2 8" id="KW-0963">Cytoplasm</keyword>
<dbReference type="GO" id="GO:0004414">
    <property type="term" value="F:homoserine O-acetyltransferase activity"/>
    <property type="evidence" value="ECO:0007669"/>
    <property type="project" value="UniProtKB-UniRule"/>
</dbReference>
<accession>A0A0A7ECH6</accession>
<proteinExistence type="inferred from homology"/>
<dbReference type="SUPFAM" id="SSF52317">
    <property type="entry name" value="Class I glutamine amidotransferase-like"/>
    <property type="match status" value="1"/>
</dbReference>
<comment type="catalytic activity">
    <reaction evidence="6 8">
        <text>L-homoserine + succinyl-CoA = O-succinyl-L-homoserine + CoA</text>
        <dbReference type="Rhea" id="RHEA:22008"/>
        <dbReference type="ChEBI" id="CHEBI:57287"/>
        <dbReference type="ChEBI" id="CHEBI:57292"/>
        <dbReference type="ChEBI" id="CHEBI:57476"/>
        <dbReference type="ChEBI" id="CHEBI:57661"/>
        <dbReference type="EC" id="2.3.1.46"/>
    </reaction>
</comment>
<comment type="caution">
    <text evidence="8">Lacks conserved residue(s) required for the propagation of feature annotation.</text>
</comment>
<evidence type="ECO:0000313" key="10">
    <source>
        <dbReference type="EMBL" id="AIY63737.1"/>
    </source>
</evidence>
<dbReference type="PANTHER" id="PTHR20919:SF0">
    <property type="entry name" value="HOMOSERINE O-SUCCINYLTRANSFERASE"/>
    <property type="match status" value="1"/>
</dbReference>
<dbReference type="OrthoDB" id="9772423at2"/>
<evidence type="ECO:0000256" key="9">
    <source>
        <dbReference type="PIRSR" id="PIRSR000450-1"/>
    </source>
</evidence>
<evidence type="ECO:0000256" key="7">
    <source>
        <dbReference type="ARBA" id="ARBA00053298"/>
    </source>
</evidence>
<comment type="function">
    <text evidence="7 8">Transfers a succinyl group from succinyl-CoA to L-homoserine, forming succinyl-L-homoserine.</text>
</comment>
<dbReference type="PIRSF" id="PIRSF000450">
    <property type="entry name" value="H_ser_succinyltr"/>
    <property type="match status" value="1"/>
</dbReference>
<evidence type="ECO:0000256" key="5">
    <source>
        <dbReference type="ARBA" id="ARBA00023315"/>
    </source>
</evidence>
<feature type="active site" description="Proton acceptor" evidence="8">
    <location>
        <position position="235"/>
    </location>
</feature>
<dbReference type="EMBL" id="CP009888">
    <property type="protein sequence ID" value="AIY63737.1"/>
    <property type="molecule type" value="Genomic_DNA"/>
</dbReference>
<name>A0A0A7ECH6_9GAMM</name>
<feature type="active site" evidence="8">
    <location>
        <position position="237"/>
    </location>
</feature>
<dbReference type="GO" id="GO:0019281">
    <property type="term" value="P:L-methionine biosynthetic process from homoserine via O-succinyl-L-homoserine and cystathionine"/>
    <property type="evidence" value="ECO:0007669"/>
    <property type="project" value="InterPro"/>
</dbReference>
<feature type="binding site" evidence="8">
    <location>
        <position position="192"/>
    </location>
    <ligand>
        <name>substrate</name>
    </ligand>
</feature>
<feature type="site" description="Important for acyl-CoA specificity" evidence="8">
    <location>
        <position position="111"/>
    </location>
</feature>
<feature type="binding site" evidence="8">
    <location>
        <position position="249"/>
    </location>
    <ligand>
        <name>substrate</name>
    </ligand>
</feature>
<dbReference type="Gene3D" id="3.40.50.880">
    <property type="match status" value="1"/>
</dbReference>
<evidence type="ECO:0000313" key="11">
    <source>
        <dbReference type="Proteomes" id="UP000030341"/>
    </source>
</evidence>
<dbReference type="CDD" id="cd03131">
    <property type="entry name" value="GATase1_HTS"/>
    <property type="match status" value="1"/>
</dbReference>
<protein>
    <recommendedName>
        <fullName evidence="8">Homoserine O-succinyltransferase</fullName>
        <shortName evidence="8">HST</shortName>
        <ecNumber evidence="8">2.3.1.46</ecNumber>
    </recommendedName>
    <alternativeName>
        <fullName evidence="8">Homoserine transsuccinylase</fullName>
        <shortName evidence="8">HTS</shortName>
    </alternativeName>
</protein>
<dbReference type="HAMAP" id="MF_00295">
    <property type="entry name" value="MetA_acyltransf"/>
    <property type="match status" value="1"/>
</dbReference>
<dbReference type="InterPro" id="IPR033752">
    <property type="entry name" value="MetA_family"/>
</dbReference>
<dbReference type="UniPathway" id="UPA00051">
    <property type="reaction ID" value="UER00075"/>
</dbReference>
<dbReference type="NCBIfam" id="TIGR01001">
    <property type="entry name" value="metA"/>
    <property type="match status" value="1"/>
</dbReference>
<evidence type="ECO:0000256" key="4">
    <source>
        <dbReference type="ARBA" id="ARBA00022679"/>
    </source>
</evidence>
<dbReference type="InterPro" id="IPR029062">
    <property type="entry name" value="Class_I_gatase-like"/>
</dbReference>
<dbReference type="GO" id="GO:0008899">
    <property type="term" value="F:homoserine O-succinyltransferase activity"/>
    <property type="evidence" value="ECO:0007669"/>
    <property type="project" value="UniProtKB-EC"/>
</dbReference>
<dbReference type="PANTHER" id="PTHR20919">
    <property type="entry name" value="HOMOSERINE O-SUCCINYLTRANSFERASE"/>
    <property type="match status" value="1"/>
</dbReference>
<dbReference type="STRING" id="1348114.OM33_00085"/>
<keyword evidence="5 8" id="KW-0012">Acyltransferase</keyword>
<feature type="binding site" evidence="8">
    <location>
        <position position="163"/>
    </location>
    <ligand>
        <name>substrate</name>
    </ligand>
</feature>
<comment type="pathway">
    <text evidence="8">Amino-acid biosynthesis; L-methionine biosynthesis via de novo pathway; O-succinyl-L-homoserine from L-homoserine: step 1/1.</text>
</comment>
<dbReference type="AlphaFoldDB" id="A0A0A7ECH6"/>
<feature type="site" description="Important for substrate specificity" evidence="8">
    <location>
        <position position="192"/>
    </location>
</feature>
<gene>
    <name evidence="8" type="primary">metAS</name>
    <name evidence="10" type="ORF">OM33_00085</name>
</gene>
<dbReference type="EC" id="2.3.1.46" evidence="8"/>
<dbReference type="Proteomes" id="UP000030341">
    <property type="component" value="Chromosome 1"/>
</dbReference>
<dbReference type="KEGG" id="pseo:OM33_00085"/>
<dbReference type="Pfam" id="PF04204">
    <property type="entry name" value="HTS"/>
    <property type="match status" value="1"/>
</dbReference>
<evidence type="ECO:0000256" key="8">
    <source>
        <dbReference type="HAMAP-Rule" id="MF_00295"/>
    </source>
</evidence>
<comment type="similarity">
    <text evidence="8">Belongs to the MetA family.</text>
</comment>
<evidence type="ECO:0000256" key="2">
    <source>
        <dbReference type="ARBA" id="ARBA00022490"/>
    </source>
</evidence>
<organism evidence="10 11">
    <name type="scientific">Pseudoalteromonas piratica</name>
    <dbReference type="NCBI Taxonomy" id="1348114"/>
    <lineage>
        <taxon>Bacteria</taxon>
        <taxon>Pseudomonadati</taxon>
        <taxon>Pseudomonadota</taxon>
        <taxon>Gammaproteobacteria</taxon>
        <taxon>Alteromonadales</taxon>
        <taxon>Pseudoalteromonadaceae</taxon>
        <taxon>Pseudoalteromonas</taxon>
    </lineage>
</organism>
<keyword evidence="3 8" id="KW-0028">Amino-acid biosynthesis</keyword>
<reference evidence="10 11" key="1">
    <citation type="submission" date="2014-11" db="EMBL/GenBank/DDBJ databases">
        <title>Complete Genome Sequence of Pseudoalteromonas sp. Strain OCN003 Isolated from Kaneohe Bay, Oahu, Hawaii.</title>
        <authorList>
            <person name="Beurmann S."/>
            <person name="Videau P."/>
            <person name="Ushijima B."/>
            <person name="Smith A.M."/>
            <person name="Aeby G.S."/>
            <person name="Callahan S.M."/>
            <person name="Belcaid M."/>
        </authorList>
    </citation>
    <scope>NUCLEOTIDE SEQUENCE [LARGE SCALE GENOMIC DNA]</scope>
    <source>
        <strain evidence="10 11">OCN003</strain>
    </source>
</reference>
<dbReference type="eggNOG" id="COG1897">
    <property type="taxonomic scope" value="Bacteria"/>
</dbReference>
<dbReference type="RefSeq" id="WP_038637143.1">
    <property type="nucleotide sequence ID" value="NZ_CP009888.1"/>
</dbReference>
<evidence type="ECO:0000256" key="1">
    <source>
        <dbReference type="ARBA" id="ARBA00004496"/>
    </source>
</evidence>
<keyword evidence="4 8" id="KW-0808">Transferase</keyword>
<comment type="subcellular location">
    <subcellularLocation>
        <location evidence="1 8">Cytoplasm</location>
    </subcellularLocation>
</comment>
<sequence length="315" mass="36544">MPITVRDQLPAINTLRQENVFVMPQSRAQTQEIRPMRLAILNLMPNKVETEVQFIRLLANSPLQVNVELLRLDTHRSKNTSEQHLDMFYKYFSEVKNENYDAMIVTGAPLAHLEYSDVAYWQELKEIFDWAEQHVTSTLFSCWAAHAGLFHHYGLKRKLKAKKLCGVFKHQRYFEHAALTRGFDDEFLVPHSRYGHINEADIANHSQLEVIAGSPEVGAFLIKNKSGSQVFLTGHPEYDADTLKKEYLRDLEKDQNAPKPNNYFPNDDASAKPSKTWQSHAFLLFSNWLNYYVYQTTPYDINLVSQDVRTNNYAE</sequence>
<dbReference type="GO" id="GO:0005737">
    <property type="term" value="C:cytoplasm"/>
    <property type="evidence" value="ECO:0007669"/>
    <property type="project" value="UniProtKB-SubCell"/>
</dbReference>
<evidence type="ECO:0000256" key="3">
    <source>
        <dbReference type="ARBA" id="ARBA00022605"/>
    </source>
</evidence>
<keyword evidence="8" id="KW-0486">Methionine biosynthesis</keyword>